<keyword evidence="3 4" id="KW-0862">Zinc</keyword>
<dbReference type="EMBL" id="ML977499">
    <property type="protein sequence ID" value="KAF2133292.1"/>
    <property type="molecule type" value="Genomic_DNA"/>
</dbReference>
<proteinExistence type="predicted"/>
<dbReference type="RefSeq" id="XP_033527679.1">
    <property type="nucleotide sequence ID" value="XM_033662216.1"/>
</dbReference>
<dbReference type="InterPro" id="IPR000571">
    <property type="entry name" value="Znf_CCCH"/>
</dbReference>
<evidence type="ECO:0000256" key="4">
    <source>
        <dbReference type="PROSITE-ProRule" id="PRU00723"/>
    </source>
</evidence>
<name>A0A6A6AMT5_9PLEO</name>
<feature type="compositionally biased region" description="Basic residues" evidence="5">
    <location>
        <begin position="142"/>
        <end position="161"/>
    </location>
</feature>
<reference evidence="7" key="1">
    <citation type="journal article" date="2020" name="Stud. Mycol.">
        <title>101 Dothideomycetes genomes: a test case for predicting lifestyles and emergence of pathogens.</title>
        <authorList>
            <person name="Haridas S."/>
            <person name="Albert R."/>
            <person name="Binder M."/>
            <person name="Bloem J."/>
            <person name="Labutti K."/>
            <person name="Salamov A."/>
            <person name="Andreopoulos B."/>
            <person name="Baker S."/>
            <person name="Barry K."/>
            <person name="Bills G."/>
            <person name="Bluhm B."/>
            <person name="Cannon C."/>
            <person name="Castanera R."/>
            <person name="Culley D."/>
            <person name="Daum C."/>
            <person name="Ezra D."/>
            <person name="Gonzalez J."/>
            <person name="Henrissat B."/>
            <person name="Kuo A."/>
            <person name="Liang C."/>
            <person name="Lipzen A."/>
            <person name="Lutzoni F."/>
            <person name="Magnuson J."/>
            <person name="Mondo S."/>
            <person name="Nolan M."/>
            <person name="Ohm R."/>
            <person name="Pangilinan J."/>
            <person name="Park H.-J."/>
            <person name="Ramirez L."/>
            <person name="Alfaro M."/>
            <person name="Sun H."/>
            <person name="Tritt A."/>
            <person name="Yoshinaga Y."/>
            <person name="Zwiers L.-H."/>
            <person name="Turgeon B."/>
            <person name="Goodwin S."/>
            <person name="Spatafora J."/>
            <person name="Crous P."/>
            <person name="Grigoriev I."/>
        </authorList>
    </citation>
    <scope>NUCLEOTIDE SEQUENCE</scope>
    <source>
        <strain evidence="7">CBS 119687</strain>
    </source>
</reference>
<dbReference type="GeneID" id="54402648"/>
<dbReference type="AlphaFoldDB" id="A0A6A6AMT5"/>
<evidence type="ECO:0000256" key="5">
    <source>
        <dbReference type="SAM" id="MobiDB-lite"/>
    </source>
</evidence>
<dbReference type="Pfam" id="PF00642">
    <property type="entry name" value="zf-CCCH"/>
    <property type="match status" value="1"/>
</dbReference>
<dbReference type="OrthoDB" id="20729at2759"/>
<keyword evidence="1 4" id="KW-0479">Metal-binding</keyword>
<evidence type="ECO:0000256" key="3">
    <source>
        <dbReference type="ARBA" id="ARBA00022833"/>
    </source>
</evidence>
<dbReference type="SMART" id="SM00356">
    <property type="entry name" value="ZnF_C3H1"/>
    <property type="match status" value="1"/>
</dbReference>
<dbReference type="GO" id="GO:0008270">
    <property type="term" value="F:zinc ion binding"/>
    <property type="evidence" value="ECO:0007669"/>
    <property type="project" value="UniProtKB-KW"/>
</dbReference>
<protein>
    <recommendedName>
        <fullName evidence="6">C3H1-type domain-containing protein</fullName>
    </recommendedName>
</protein>
<feature type="compositionally biased region" description="Polar residues" evidence="5">
    <location>
        <begin position="121"/>
        <end position="131"/>
    </location>
</feature>
<organism evidence="7 8">
    <name type="scientific">Dothidotthia symphoricarpi CBS 119687</name>
    <dbReference type="NCBI Taxonomy" id="1392245"/>
    <lineage>
        <taxon>Eukaryota</taxon>
        <taxon>Fungi</taxon>
        <taxon>Dikarya</taxon>
        <taxon>Ascomycota</taxon>
        <taxon>Pezizomycotina</taxon>
        <taxon>Dothideomycetes</taxon>
        <taxon>Pleosporomycetidae</taxon>
        <taxon>Pleosporales</taxon>
        <taxon>Dothidotthiaceae</taxon>
        <taxon>Dothidotthia</taxon>
    </lineage>
</organism>
<dbReference type="Proteomes" id="UP000799771">
    <property type="component" value="Unassembled WGS sequence"/>
</dbReference>
<sequence length="175" mass="19210">MAPPKHLETELTSEELLALDALCAPLIAALDASDRILEADRHAFENSSRRLSTVPLCKDFQNGRCWRGNTCKFNHVSPGTANALFADTMTSREQLSAIPISRDPRPGNSRPTSPVYAATTKPITVQRTMQQRDIGGQSKGAGKVRKRSTGIRAERRRVKRQKLAESVAKDQGASK</sequence>
<keyword evidence="2 4" id="KW-0863">Zinc-finger</keyword>
<evidence type="ECO:0000313" key="8">
    <source>
        <dbReference type="Proteomes" id="UP000799771"/>
    </source>
</evidence>
<dbReference type="PROSITE" id="PS50103">
    <property type="entry name" value="ZF_C3H1"/>
    <property type="match status" value="1"/>
</dbReference>
<evidence type="ECO:0000313" key="7">
    <source>
        <dbReference type="EMBL" id="KAF2133292.1"/>
    </source>
</evidence>
<accession>A0A6A6AMT5</accession>
<feature type="zinc finger region" description="C3H1-type" evidence="4">
    <location>
        <begin position="51"/>
        <end position="78"/>
    </location>
</feature>
<evidence type="ECO:0000256" key="2">
    <source>
        <dbReference type="ARBA" id="ARBA00022771"/>
    </source>
</evidence>
<dbReference type="SUPFAM" id="SSF90229">
    <property type="entry name" value="CCCH zinc finger"/>
    <property type="match status" value="1"/>
</dbReference>
<evidence type="ECO:0000259" key="6">
    <source>
        <dbReference type="PROSITE" id="PS50103"/>
    </source>
</evidence>
<gene>
    <name evidence="7" type="ORF">P153DRAFT_153918</name>
</gene>
<keyword evidence="8" id="KW-1185">Reference proteome</keyword>
<dbReference type="Gene3D" id="4.10.1000.10">
    <property type="entry name" value="Zinc finger, CCCH-type"/>
    <property type="match status" value="1"/>
</dbReference>
<evidence type="ECO:0000256" key="1">
    <source>
        <dbReference type="ARBA" id="ARBA00022723"/>
    </source>
</evidence>
<dbReference type="InterPro" id="IPR036855">
    <property type="entry name" value="Znf_CCCH_sf"/>
</dbReference>
<feature type="region of interest" description="Disordered" evidence="5">
    <location>
        <begin position="99"/>
        <end position="175"/>
    </location>
</feature>
<feature type="domain" description="C3H1-type" evidence="6">
    <location>
        <begin position="51"/>
        <end position="78"/>
    </location>
</feature>